<dbReference type="Proteomes" id="UP001165960">
    <property type="component" value="Unassembled WGS sequence"/>
</dbReference>
<sequence length="284" mass="32003">MAIPRAAFPRIANFVAFLLVLLVNGLIFFLPLGKDLLGSNPQTPLDPQVVTLAVWVPIYGLMTLFAIYQLMPYTYNCEYIKRGISPYFVSHCLGNVGWMLTQAYIPSDSRYVELIFLYFMLLCLAMSYFSVSFIFRRDISQGHGSNDHYYLHSIFGFSWLSMYFAWIICSAFTVSFDALTSLDHGAYEDAAISFAAIGVLTLIILAVGRDALFGAVVLWVAIWLAISNRVHGQEVDYDLQWPLFTSATTIASILALATAATFVRNVLFLLMRFKQQRIIEKESA</sequence>
<comment type="caution">
    <text evidence="1">The sequence shown here is derived from an EMBL/GenBank/DDBJ whole genome shotgun (WGS) entry which is preliminary data.</text>
</comment>
<evidence type="ECO:0000313" key="2">
    <source>
        <dbReference type="Proteomes" id="UP001165960"/>
    </source>
</evidence>
<protein>
    <submittedName>
        <fullName evidence="1">Uncharacterized protein</fullName>
    </submittedName>
</protein>
<proteinExistence type="predicted"/>
<evidence type="ECO:0000313" key="1">
    <source>
        <dbReference type="EMBL" id="KAJ9086831.1"/>
    </source>
</evidence>
<accession>A0ACC2UK12</accession>
<dbReference type="EMBL" id="QTSX02000670">
    <property type="protein sequence ID" value="KAJ9086831.1"/>
    <property type="molecule type" value="Genomic_DNA"/>
</dbReference>
<reference evidence="1" key="1">
    <citation type="submission" date="2022-04" db="EMBL/GenBank/DDBJ databases">
        <title>Genome of the entomopathogenic fungus Entomophthora muscae.</title>
        <authorList>
            <person name="Elya C."/>
            <person name="Lovett B.R."/>
            <person name="Lee E."/>
            <person name="Macias A.M."/>
            <person name="Hajek A.E."/>
            <person name="De Bivort B.L."/>
            <person name="Kasson M.T."/>
            <person name="De Fine Licht H.H."/>
            <person name="Stajich J.E."/>
        </authorList>
    </citation>
    <scope>NUCLEOTIDE SEQUENCE</scope>
    <source>
        <strain evidence="1">Berkeley</strain>
    </source>
</reference>
<organism evidence="1 2">
    <name type="scientific">Entomophthora muscae</name>
    <dbReference type="NCBI Taxonomy" id="34485"/>
    <lineage>
        <taxon>Eukaryota</taxon>
        <taxon>Fungi</taxon>
        <taxon>Fungi incertae sedis</taxon>
        <taxon>Zoopagomycota</taxon>
        <taxon>Entomophthoromycotina</taxon>
        <taxon>Entomophthoromycetes</taxon>
        <taxon>Entomophthorales</taxon>
        <taxon>Entomophthoraceae</taxon>
        <taxon>Entomophthora</taxon>
    </lineage>
</organism>
<gene>
    <name evidence="1" type="ORF">DSO57_1039468</name>
</gene>
<name>A0ACC2UK12_9FUNG</name>
<keyword evidence="2" id="KW-1185">Reference proteome</keyword>